<organism evidence="5 6">
    <name type="scientific">Actinomadura soli</name>
    <dbReference type="NCBI Taxonomy" id="2508997"/>
    <lineage>
        <taxon>Bacteria</taxon>
        <taxon>Bacillati</taxon>
        <taxon>Actinomycetota</taxon>
        <taxon>Actinomycetes</taxon>
        <taxon>Streptosporangiales</taxon>
        <taxon>Thermomonosporaceae</taxon>
        <taxon>Actinomadura</taxon>
    </lineage>
</organism>
<dbReference type="PRINTS" id="PR00038">
    <property type="entry name" value="HTHLUXR"/>
</dbReference>
<evidence type="ECO:0000313" key="5">
    <source>
        <dbReference type="EMBL" id="TMQ89692.1"/>
    </source>
</evidence>
<comment type="caution">
    <text evidence="5">The sequence shown here is derived from an EMBL/GenBank/DDBJ whole genome shotgun (WGS) entry which is preliminary data.</text>
</comment>
<dbReference type="InterPro" id="IPR016032">
    <property type="entry name" value="Sig_transdc_resp-reg_C-effctor"/>
</dbReference>
<dbReference type="AlphaFoldDB" id="A0A5C4J060"/>
<dbReference type="Proteomes" id="UP000309174">
    <property type="component" value="Unassembled WGS sequence"/>
</dbReference>
<evidence type="ECO:0000256" key="3">
    <source>
        <dbReference type="ARBA" id="ARBA00023163"/>
    </source>
</evidence>
<reference evidence="5 6" key="1">
    <citation type="submission" date="2019-05" db="EMBL/GenBank/DDBJ databases">
        <title>Draft genome sequence of Actinomadura sp. 14C53.</title>
        <authorList>
            <person name="Saricaoglu S."/>
            <person name="Isik K."/>
        </authorList>
    </citation>
    <scope>NUCLEOTIDE SEQUENCE [LARGE SCALE GENOMIC DNA]</scope>
    <source>
        <strain evidence="5 6">14C53</strain>
    </source>
</reference>
<evidence type="ECO:0000256" key="2">
    <source>
        <dbReference type="ARBA" id="ARBA00023125"/>
    </source>
</evidence>
<gene>
    <name evidence="5" type="ORF">ETD83_38805</name>
</gene>
<dbReference type="PROSITE" id="PS50043">
    <property type="entry name" value="HTH_LUXR_2"/>
    <property type="match status" value="1"/>
</dbReference>
<keyword evidence="2" id="KW-0238">DNA-binding</keyword>
<protein>
    <submittedName>
        <fullName evidence="5">Response regulator transcription factor</fullName>
    </submittedName>
</protein>
<dbReference type="Gene3D" id="3.40.50.2300">
    <property type="match status" value="1"/>
</dbReference>
<dbReference type="SMART" id="SM00421">
    <property type="entry name" value="HTH_LUXR"/>
    <property type="match status" value="1"/>
</dbReference>
<dbReference type="EMBL" id="VCKW01000387">
    <property type="protein sequence ID" value="TMQ89692.1"/>
    <property type="molecule type" value="Genomic_DNA"/>
</dbReference>
<dbReference type="GO" id="GO:0006355">
    <property type="term" value="P:regulation of DNA-templated transcription"/>
    <property type="evidence" value="ECO:0007669"/>
    <property type="project" value="InterPro"/>
</dbReference>
<evidence type="ECO:0000259" key="4">
    <source>
        <dbReference type="PROSITE" id="PS50043"/>
    </source>
</evidence>
<dbReference type="Pfam" id="PF00196">
    <property type="entry name" value="GerE"/>
    <property type="match status" value="1"/>
</dbReference>
<keyword evidence="1" id="KW-0805">Transcription regulation</keyword>
<dbReference type="CDD" id="cd06170">
    <property type="entry name" value="LuxR_C_like"/>
    <property type="match status" value="1"/>
</dbReference>
<dbReference type="GO" id="GO:0003677">
    <property type="term" value="F:DNA binding"/>
    <property type="evidence" value="ECO:0007669"/>
    <property type="project" value="UniProtKB-KW"/>
</dbReference>
<keyword evidence="6" id="KW-1185">Reference proteome</keyword>
<sequence>MPPLTPIRPRPGGTDVRERISVAVYAPDPITYDGVVGGLRARPELMLVDEADAVVVVVVAETVGEEIKTALRRLSRSVGARPVLIVSDLKEAHLLEVVECGVVALLWRREARPDGIVRAVVAAARGNGSLPPDLQGRLLKQVGRIQRGMTAQGLAAAGLAEREREVLCLIAEGLDTSEIAGKLAYSERTVKNVLHGLMTRLHLRNRAHAVAYALREGYI</sequence>
<evidence type="ECO:0000313" key="6">
    <source>
        <dbReference type="Proteomes" id="UP000309174"/>
    </source>
</evidence>
<accession>A0A5C4J060</accession>
<keyword evidence="3" id="KW-0804">Transcription</keyword>
<name>A0A5C4J060_9ACTN</name>
<feature type="domain" description="HTH luxR-type" evidence="4">
    <location>
        <begin position="152"/>
        <end position="217"/>
    </location>
</feature>
<evidence type="ECO:0000256" key="1">
    <source>
        <dbReference type="ARBA" id="ARBA00023015"/>
    </source>
</evidence>
<proteinExistence type="predicted"/>
<dbReference type="OrthoDB" id="4309410at2"/>
<dbReference type="PANTHER" id="PTHR43214">
    <property type="entry name" value="TWO-COMPONENT RESPONSE REGULATOR"/>
    <property type="match status" value="1"/>
</dbReference>
<dbReference type="SUPFAM" id="SSF46894">
    <property type="entry name" value="C-terminal effector domain of the bipartite response regulators"/>
    <property type="match status" value="1"/>
</dbReference>
<dbReference type="InterPro" id="IPR000792">
    <property type="entry name" value="Tscrpt_reg_LuxR_C"/>
</dbReference>
<dbReference type="PANTHER" id="PTHR43214:SF24">
    <property type="entry name" value="TRANSCRIPTIONAL REGULATORY PROTEIN NARL-RELATED"/>
    <property type="match status" value="1"/>
</dbReference>
<dbReference type="InterPro" id="IPR039420">
    <property type="entry name" value="WalR-like"/>
</dbReference>